<dbReference type="AlphaFoldDB" id="A0ABD0X6X7"/>
<accession>A0ABD0X6X7</accession>
<organism evidence="1 2">
    <name type="scientific">Umbra pygmaea</name>
    <name type="common">Eastern mudminnow</name>
    <dbReference type="NCBI Taxonomy" id="75934"/>
    <lineage>
        <taxon>Eukaryota</taxon>
        <taxon>Metazoa</taxon>
        <taxon>Chordata</taxon>
        <taxon>Craniata</taxon>
        <taxon>Vertebrata</taxon>
        <taxon>Euteleostomi</taxon>
        <taxon>Actinopterygii</taxon>
        <taxon>Neopterygii</taxon>
        <taxon>Teleostei</taxon>
        <taxon>Protacanthopterygii</taxon>
        <taxon>Esociformes</taxon>
        <taxon>Umbridae</taxon>
        <taxon>Umbra</taxon>
    </lineage>
</organism>
<comment type="caution">
    <text evidence="1">The sequence shown here is derived from an EMBL/GenBank/DDBJ whole genome shotgun (WGS) entry which is preliminary data.</text>
</comment>
<dbReference type="Proteomes" id="UP001557470">
    <property type="component" value="Unassembled WGS sequence"/>
</dbReference>
<reference evidence="1 2" key="1">
    <citation type="submission" date="2024-06" db="EMBL/GenBank/DDBJ databases">
        <authorList>
            <person name="Pan Q."/>
            <person name="Wen M."/>
            <person name="Jouanno E."/>
            <person name="Zahm M."/>
            <person name="Klopp C."/>
            <person name="Cabau C."/>
            <person name="Louis A."/>
            <person name="Berthelot C."/>
            <person name="Parey E."/>
            <person name="Roest Crollius H."/>
            <person name="Montfort J."/>
            <person name="Robinson-Rechavi M."/>
            <person name="Bouchez O."/>
            <person name="Lampietro C."/>
            <person name="Lopez Roques C."/>
            <person name="Donnadieu C."/>
            <person name="Postlethwait J."/>
            <person name="Bobe J."/>
            <person name="Verreycken H."/>
            <person name="Guiguen Y."/>
        </authorList>
    </citation>
    <scope>NUCLEOTIDE SEQUENCE [LARGE SCALE GENOMIC DNA]</scope>
    <source>
        <strain evidence="1">Up_M1</strain>
        <tissue evidence="1">Testis</tissue>
    </source>
</reference>
<keyword evidence="2" id="KW-1185">Reference proteome</keyword>
<evidence type="ECO:0000313" key="2">
    <source>
        <dbReference type="Proteomes" id="UP001557470"/>
    </source>
</evidence>
<proteinExistence type="predicted"/>
<gene>
    <name evidence="1" type="ORF">UPYG_G00215950</name>
</gene>
<evidence type="ECO:0000313" key="1">
    <source>
        <dbReference type="EMBL" id="KAL0974122.1"/>
    </source>
</evidence>
<dbReference type="EMBL" id="JAGEUA010000006">
    <property type="protein sequence ID" value="KAL0974122.1"/>
    <property type="molecule type" value="Genomic_DNA"/>
</dbReference>
<name>A0ABD0X6X7_UMBPY</name>
<protein>
    <submittedName>
        <fullName evidence="1">Uncharacterized protein</fullName>
    </submittedName>
</protein>
<sequence length="103" mass="11200">MFRHNEFLDQKGCLSLSDITTHPLHATFTKPVHSHHSFQAMGRPNVTVGIEENPYYNHRDIDGSPSASLALDVTLAWGSVVSSCRAAWVAGMPLCALPDHSGS</sequence>